<feature type="domain" description="Multidrug resistance protein MdtA-like barrel-sandwich hybrid" evidence="5">
    <location>
        <begin position="65"/>
        <end position="242"/>
    </location>
</feature>
<dbReference type="InterPro" id="IPR050465">
    <property type="entry name" value="UPF0194_transport"/>
</dbReference>
<dbReference type="AlphaFoldDB" id="A0A5R8ZBA1"/>
<dbReference type="InterPro" id="IPR058625">
    <property type="entry name" value="MdtA-like_BSH"/>
</dbReference>
<dbReference type="Pfam" id="PF25917">
    <property type="entry name" value="BSH_RND"/>
    <property type="match status" value="1"/>
</dbReference>
<keyword evidence="7" id="KW-1185">Reference proteome</keyword>
<accession>A0A5R8ZBA1</accession>
<evidence type="ECO:0000313" key="6">
    <source>
        <dbReference type="EMBL" id="TLP63098.1"/>
    </source>
</evidence>
<dbReference type="Gene3D" id="2.40.30.170">
    <property type="match status" value="1"/>
</dbReference>
<dbReference type="SUPFAM" id="SSF111369">
    <property type="entry name" value="HlyD-like secretion proteins"/>
    <property type="match status" value="1"/>
</dbReference>
<evidence type="ECO:0000256" key="2">
    <source>
        <dbReference type="ARBA" id="ARBA00009477"/>
    </source>
</evidence>
<evidence type="ECO:0000256" key="3">
    <source>
        <dbReference type="ARBA" id="ARBA00023054"/>
    </source>
</evidence>
<comment type="subcellular location">
    <subcellularLocation>
        <location evidence="1">Cell envelope</location>
    </subcellularLocation>
</comment>
<feature type="chain" id="PRO_5024452865" evidence="4">
    <location>
        <begin position="29"/>
        <end position="416"/>
    </location>
</feature>
<reference evidence="6 7" key="1">
    <citation type="submission" date="2019-05" db="EMBL/GenBank/DDBJ databases">
        <title>Pseudomonas sp. SC006 isolated from lettuce that can produce HBGAs.</title>
        <authorList>
            <person name="Wang D."/>
            <person name="Liao N."/>
            <person name="Liu D."/>
            <person name="Zhang Z."/>
            <person name="Zou S."/>
        </authorList>
    </citation>
    <scope>NUCLEOTIDE SEQUENCE [LARGE SCALE GENOMIC DNA]</scope>
    <source>
        <strain evidence="6 7">SC006</strain>
    </source>
</reference>
<keyword evidence="3" id="KW-0175">Coiled coil</keyword>
<protein>
    <submittedName>
        <fullName evidence="6">HlyD family efflux transporter periplasmic adaptor subunit</fullName>
    </submittedName>
</protein>
<evidence type="ECO:0000259" key="5">
    <source>
        <dbReference type="Pfam" id="PF25917"/>
    </source>
</evidence>
<gene>
    <name evidence="6" type="ORF">FEM01_06315</name>
</gene>
<dbReference type="Gene3D" id="1.10.287.470">
    <property type="entry name" value="Helix hairpin bin"/>
    <property type="match status" value="1"/>
</dbReference>
<comment type="caution">
    <text evidence="6">The sequence shown here is derived from an EMBL/GenBank/DDBJ whole genome shotgun (WGS) entry which is preliminary data.</text>
</comment>
<proteinExistence type="inferred from homology"/>
<dbReference type="Proteomes" id="UP000309819">
    <property type="component" value="Unassembled WGS sequence"/>
</dbReference>
<dbReference type="PANTHER" id="PTHR32347">
    <property type="entry name" value="EFFLUX SYSTEM COMPONENT YKNX-RELATED"/>
    <property type="match status" value="1"/>
</dbReference>
<keyword evidence="4" id="KW-0732">Signal</keyword>
<dbReference type="RefSeq" id="WP_138218439.1">
    <property type="nucleotide sequence ID" value="NZ_VAUO01000002.1"/>
</dbReference>
<organism evidence="6 7">
    <name type="scientific">Pseudomonas mosselii</name>
    <dbReference type="NCBI Taxonomy" id="78327"/>
    <lineage>
        <taxon>Bacteria</taxon>
        <taxon>Pseudomonadati</taxon>
        <taxon>Pseudomonadota</taxon>
        <taxon>Gammaproteobacteria</taxon>
        <taxon>Pseudomonadales</taxon>
        <taxon>Pseudomonadaceae</taxon>
        <taxon>Pseudomonas</taxon>
    </lineage>
</organism>
<sequence length="416" mass="44948">MTRFSSNIGRCMLLGLALASLLGCSGDADELGSTVQGSDWVQVAPRLLEQRLGLVGRLQSVEQTTLAAPFDGLIAEVRVEEGQYVEKGQVLISLNPAQLQVQQRQAQVELLKARREAQRLEHWRDSPEVARARRAVATARQTLASSEGNLRDTQALFERGIVARMEVQSLAQQVDTQRQDLAAASQELATTLAYGLGEERSIAAMELANAEARHQALEALYARREIFAPLAGHVVRPRLQDGGKPVPLQSGIAVTQGTPLIGVIGQERFQALTRVEETDLHLLHEGMAVQISGDGFSGELSGNISALGIQSETTETQGAGAQYEVKVKIDPPAQPLQQPMRAGMSARLSIILQRNEQAIALPPQALRDDERGGRYLVYRATPQAEVERITVTTLGVVPEGVVVQGLGAGFVEVPRS</sequence>
<dbReference type="Gene3D" id="2.40.50.100">
    <property type="match status" value="1"/>
</dbReference>
<dbReference type="EMBL" id="VAUO01000002">
    <property type="protein sequence ID" value="TLP63098.1"/>
    <property type="molecule type" value="Genomic_DNA"/>
</dbReference>
<dbReference type="PROSITE" id="PS51257">
    <property type="entry name" value="PROKAR_LIPOPROTEIN"/>
    <property type="match status" value="1"/>
</dbReference>
<dbReference type="OrthoDB" id="6309232at2"/>
<name>A0A5R8ZBA1_9PSED</name>
<comment type="similarity">
    <text evidence="2">Belongs to the membrane fusion protein (MFP) (TC 8.A.1) family.</text>
</comment>
<evidence type="ECO:0000256" key="1">
    <source>
        <dbReference type="ARBA" id="ARBA00004196"/>
    </source>
</evidence>
<feature type="signal peptide" evidence="4">
    <location>
        <begin position="1"/>
        <end position="28"/>
    </location>
</feature>
<evidence type="ECO:0000256" key="4">
    <source>
        <dbReference type="SAM" id="SignalP"/>
    </source>
</evidence>
<dbReference type="GO" id="GO:0030313">
    <property type="term" value="C:cell envelope"/>
    <property type="evidence" value="ECO:0007669"/>
    <property type="project" value="UniProtKB-SubCell"/>
</dbReference>
<evidence type="ECO:0000313" key="7">
    <source>
        <dbReference type="Proteomes" id="UP000309819"/>
    </source>
</evidence>